<dbReference type="InterPro" id="IPR036383">
    <property type="entry name" value="TSP1_rpt_sf"/>
</dbReference>
<dbReference type="InterPro" id="IPR050439">
    <property type="entry name" value="ADAMTS_ADAMTS-like"/>
</dbReference>
<organism evidence="4 5">
    <name type="scientific">Bugula neritina</name>
    <name type="common">Brown bryozoan</name>
    <name type="synonym">Sertularia neritina</name>
    <dbReference type="NCBI Taxonomy" id="10212"/>
    <lineage>
        <taxon>Eukaryota</taxon>
        <taxon>Metazoa</taxon>
        <taxon>Spiralia</taxon>
        <taxon>Lophotrochozoa</taxon>
        <taxon>Bryozoa</taxon>
        <taxon>Gymnolaemata</taxon>
        <taxon>Cheilostomatida</taxon>
        <taxon>Flustrina</taxon>
        <taxon>Buguloidea</taxon>
        <taxon>Bugulidae</taxon>
        <taxon>Bugula</taxon>
    </lineage>
</organism>
<comment type="caution">
    <text evidence="4">The sequence shown here is derived from an EMBL/GenBank/DDBJ whole genome shotgun (WGS) entry which is preliminary data.</text>
</comment>
<dbReference type="PANTHER" id="PTHR13723">
    <property type="entry name" value="ADAMTS A DISINTEGRIN AND METALLOPROTEASE WITH THROMBOSPONDIN MOTIFS PROTEASE"/>
    <property type="match status" value="1"/>
</dbReference>
<dbReference type="SUPFAM" id="SSF82895">
    <property type="entry name" value="TSP-1 type 1 repeat"/>
    <property type="match status" value="1"/>
</dbReference>
<protein>
    <submittedName>
        <fullName evidence="4">Uncharacterized protein</fullName>
    </submittedName>
</protein>
<keyword evidence="2" id="KW-0964">Secreted</keyword>
<dbReference type="SMART" id="SM00209">
    <property type="entry name" value="TSP1"/>
    <property type="match status" value="1"/>
</dbReference>
<evidence type="ECO:0000256" key="2">
    <source>
        <dbReference type="ARBA" id="ARBA00022525"/>
    </source>
</evidence>
<gene>
    <name evidence="4" type="ORF">EB796_012002</name>
</gene>
<sequence length="209" mass="22420">MDKVCISLVSAVLIQFLLLSTAADASLSCFKKILPGDGNKPDLCKEIFQKSDTKTFKSPKGCCNNGGAGFIRGPLIAKGKKKSKYACYSCEPLIRATTALSNTTASTSTASISIESTTLPMTSAPTTRDLFEGNPNRTGWSDWSDWSQCSRTCEPGVQFRTRICGSVCVGEEVESKSCILAPDCPDIAQVVQAMQQHKQIVGSVVFTIT</sequence>
<dbReference type="Gene3D" id="2.20.100.10">
    <property type="entry name" value="Thrombospondin type-1 (TSP1) repeat"/>
    <property type="match status" value="1"/>
</dbReference>
<evidence type="ECO:0000256" key="3">
    <source>
        <dbReference type="SAM" id="SignalP"/>
    </source>
</evidence>
<evidence type="ECO:0000256" key="1">
    <source>
        <dbReference type="ARBA" id="ARBA00004613"/>
    </source>
</evidence>
<accession>A0A7J7JVD7</accession>
<dbReference type="Proteomes" id="UP000593567">
    <property type="component" value="Unassembled WGS sequence"/>
</dbReference>
<evidence type="ECO:0000313" key="5">
    <source>
        <dbReference type="Proteomes" id="UP000593567"/>
    </source>
</evidence>
<evidence type="ECO:0000313" key="4">
    <source>
        <dbReference type="EMBL" id="KAF6029671.1"/>
    </source>
</evidence>
<dbReference type="GO" id="GO:0006508">
    <property type="term" value="P:proteolysis"/>
    <property type="evidence" value="ECO:0007669"/>
    <property type="project" value="TreeGrafter"/>
</dbReference>
<dbReference type="PANTHER" id="PTHR13723:SF281">
    <property type="entry name" value="PAPILIN"/>
    <property type="match status" value="1"/>
</dbReference>
<proteinExistence type="predicted"/>
<dbReference type="GO" id="GO:0004222">
    <property type="term" value="F:metalloendopeptidase activity"/>
    <property type="evidence" value="ECO:0007669"/>
    <property type="project" value="TreeGrafter"/>
</dbReference>
<dbReference type="GO" id="GO:0031012">
    <property type="term" value="C:extracellular matrix"/>
    <property type="evidence" value="ECO:0007669"/>
    <property type="project" value="TreeGrafter"/>
</dbReference>
<dbReference type="AlphaFoldDB" id="A0A7J7JVD7"/>
<dbReference type="OrthoDB" id="6158314at2759"/>
<name>A0A7J7JVD7_BUGNE</name>
<feature type="chain" id="PRO_5029905253" evidence="3">
    <location>
        <begin position="26"/>
        <end position="209"/>
    </location>
</feature>
<keyword evidence="3" id="KW-0732">Signal</keyword>
<dbReference type="InterPro" id="IPR000884">
    <property type="entry name" value="TSP1_rpt"/>
</dbReference>
<dbReference type="EMBL" id="VXIV02001797">
    <property type="protein sequence ID" value="KAF6029671.1"/>
    <property type="molecule type" value="Genomic_DNA"/>
</dbReference>
<dbReference type="Pfam" id="PF00090">
    <property type="entry name" value="TSP_1"/>
    <property type="match status" value="1"/>
</dbReference>
<keyword evidence="5" id="KW-1185">Reference proteome</keyword>
<dbReference type="GO" id="GO:0005576">
    <property type="term" value="C:extracellular region"/>
    <property type="evidence" value="ECO:0007669"/>
    <property type="project" value="UniProtKB-SubCell"/>
</dbReference>
<dbReference type="GO" id="GO:0030198">
    <property type="term" value="P:extracellular matrix organization"/>
    <property type="evidence" value="ECO:0007669"/>
    <property type="project" value="TreeGrafter"/>
</dbReference>
<feature type="signal peptide" evidence="3">
    <location>
        <begin position="1"/>
        <end position="25"/>
    </location>
</feature>
<comment type="subcellular location">
    <subcellularLocation>
        <location evidence="1">Secreted</location>
    </subcellularLocation>
</comment>
<reference evidence="4" key="1">
    <citation type="submission" date="2020-06" db="EMBL/GenBank/DDBJ databases">
        <title>Draft genome of Bugula neritina, a colonial animal packing powerful symbionts and potential medicines.</title>
        <authorList>
            <person name="Rayko M."/>
        </authorList>
    </citation>
    <scope>NUCLEOTIDE SEQUENCE [LARGE SCALE GENOMIC DNA]</scope>
    <source>
        <strain evidence="4">Kwan_BN1</strain>
    </source>
</reference>
<dbReference type="PROSITE" id="PS50092">
    <property type="entry name" value="TSP1"/>
    <property type="match status" value="1"/>
</dbReference>